<keyword evidence="2" id="KW-1185">Reference proteome</keyword>
<evidence type="ECO:0000313" key="1">
    <source>
        <dbReference type="EMBL" id="KAJ8634181.1"/>
    </source>
</evidence>
<comment type="caution">
    <text evidence="1">The sequence shown here is derived from an EMBL/GenBank/DDBJ whole genome shotgun (WGS) entry which is preliminary data.</text>
</comment>
<name>A0ACC2LL28_PERAE</name>
<evidence type="ECO:0000313" key="2">
    <source>
        <dbReference type="Proteomes" id="UP001234297"/>
    </source>
</evidence>
<sequence>MADWGPVVIAVVLFVLLTPGLLFQLPGKSRVVEFNNFQTSGLSILVHTIIFFGLITIFLIAIVFSERRLVLQAFLVLSSHRCHFEKEVRRRKEEKRENMGRGKVELKRIENTTSRQVTFSKRRNGLLKKAFELSVLCDAEVSLIAFSATGKAYQFSSHDMERTISKYRSMAGVPELNVRHPRTTIEFWRAELDNLRRSKDSLEARLKHLVGEDLISLNMKELKQLERQVKVGVERIRTRKRCIISEHISLLKGKQRALQDENACLQRKVKLHETETSSRSLANNQLAIDFQGIGKSRMDGVPNYT</sequence>
<organism evidence="1 2">
    <name type="scientific">Persea americana</name>
    <name type="common">Avocado</name>
    <dbReference type="NCBI Taxonomy" id="3435"/>
    <lineage>
        <taxon>Eukaryota</taxon>
        <taxon>Viridiplantae</taxon>
        <taxon>Streptophyta</taxon>
        <taxon>Embryophyta</taxon>
        <taxon>Tracheophyta</taxon>
        <taxon>Spermatophyta</taxon>
        <taxon>Magnoliopsida</taxon>
        <taxon>Magnoliidae</taxon>
        <taxon>Laurales</taxon>
        <taxon>Lauraceae</taxon>
        <taxon>Persea</taxon>
    </lineage>
</organism>
<accession>A0ACC2LL28</accession>
<protein>
    <submittedName>
        <fullName evidence="1">Uncharacterized protein</fullName>
    </submittedName>
</protein>
<reference evidence="1 2" key="1">
    <citation type="journal article" date="2022" name="Hortic Res">
        <title>A haplotype resolved chromosomal level avocado genome allows analysis of novel avocado genes.</title>
        <authorList>
            <person name="Nath O."/>
            <person name="Fletcher S.J."/>
            <person name="Hayward A."/>
            <person name="Shaw L.M."/>
            <person name="Masouleh A.K."/>
            <person name="Furtado A."/>
            <person name="Henry R.J."/>
            <person name="Mitter N."/>
        </authorList>
    </citation>
    <scope>NUCLEOTIDE SEQUENCE [LARGE SCALE GENOMIC DNA]</scope>
    <source>
        <strain evidence="2">cv. Hass</strain>
    </source>
</reference>
<dbReference type="EMBL" id="CM056816">
    <property type="protein sequence ID" value="KAJ8634181.1"/>
    <property type="molecule type" value="Genomic_DNA"/>
</dbReference>
<dbReference type="Proteomes" id="UP001234297">
    <property type="component" value="Chromosome 8"/>
</dbReference>
<gene>
    <name evidence="1" type="ORF">MRB53_027517</name>
</gene>
<proteinExistence type="predicted"/>